<dbReference type="SUPFAM" id="SSF49265">
    <property type="entry name" value="Fibronectin type III"/>
    <property type="match status" value="1"/>
</dbReference>
<dbReference type="InterPro" id="IPR013783">
    <property type="entry name" value="Ig-like_fold"/>
</dbReference>
<evidence type="ECO:0000259" key="3">
    <source>
        <dbReference type="Pfam" id="PF18657"/>
    </source>
</evidence>
<dbReference type="Gene3D" id="2.60.40.1080">
    <property type="match status" value="1"/>
</dbReference>
<dbReference type="InterPro" id="IPR015919">
    <property type="entry name" value="Cadherin-like_sf"/>
</dbReference>
<dbReference type="GO" id="GO:0016020">
    <property type="term" value="C:membrane"/>
    <property type="evidence" value="ECO:0007669"/>
    <property type="project" value="InterPro"/>
</dbReference>
<evidence type="ECO:0000256" key="2">
    <source>
        <dbReference type="SAM" id="SignalP"/>
    </source>
</evidence>
<dbReference type="SUPFAM" id="SSF49313">
    <property type="entry name" value="Cadherin-like"/>
    <property type="match status" value="1"/>
</dbReference>
<proteinExistence type="predicted"/>
<dbReference type="GO" id="GO:0005509">
    <property type="term" value="F:calcium ion binding"/>
    <property type="evidence" value="ECO:0007669"/>
    <property type="project" value="InterPro"/>
</dbReference>
<feature type="domain" description="YDG" evidence="3">
    <location>
        <begin position="362"/>
        <end position="443"/>
    </location>
</feature>
<organism evidence="5 6">
    <name type="scientific">Kaistella flava</name>
    <name type="common">ex Peng et al. 2021</name>
    <dbReference type="NCBI Taxonomy" id="2038776"/>
    <lineage>
        <taxon>Bacteria</taxon>
        <taxon>Pseudomonadati</taxon>
        <taxon>Bacteroidota</taxon>
        <taxon>Flavobacteriia</taxon>
        <taxon>Flavobacteriales</taxon>
        <taxon>Weeksellaceae</taxon>
        <taxon>Chryseobacterium group</taxon>
        <taxon>Kaistella</taxon>
    </lineage>
</organism>
<evidence type="ECO:0000313" key="5">
    <source>
        <dbReference type="EMBL" id="QOW10575.1"/>
    </source>
</evidence>
<dbReference type="InterPro" id="IPR008964">
    <property type="entry name" value="Invasin/intimin_cell_adhesion"/>
</dbReference>
<dbReference type="Proteomes" id="UP000594195">
    <property type="component" value="Chromosome"/>
</dbReference>
<feature type="domain" description="YDG" evidence="3">
    <location>
        <begin position="452"/>
        <end position="535"/>
    </location>
</feature>
<keyword evidence="6" id="KW-1185">Reference proteome</keyword>
<keyword evidence="1 2" id="KW-0732">Signal</keyword>
<sequence>MKPFLSSFKTTIFSFLFLFITTAGWAQTTIFSENMGEGTETKTISIAANEFQNSRTLTYSGNADTRVTAPSNTYAGFSAGRNVLITNAINTNFEIAGINTLSYSSLSLSFGISTNKANDNGADLKLEVSSDGISYSTLAFGLSAVKANVWQYVTATGSIPIPSAANLRIRFTQMGTATVYRIDDVKLTDTLVPTIPPVIIGGQTVNGIFGTSLNYHIETRNSPTSYAFATGALPAGLNLNTTTGVISGTPTAAGTFSATVTATNGKGTSSAAAINFTIAKANQTINFAALATKQYGDNDFKLTGVSDSGLSIIYTSSNPAVATVSDNLVTVVGAGTAIITASQTGDNDYNAATEVSHSLTVTAKVLTITGLAGVNKIYDGTTLAAVTGAATLSGTLESDFGKVNLSGTPAYNFSTANVGNGIIITVTGFSLSGLAATNYSLTPPVNIKARITERTVTITGVSANNKIQDGTTTATLFGTPVIVGLADADQSIITITGSPTATFANANVGTGIVVTVTGYTLSGTTAANYKVSQPTGLKADILGLTAPSATAASTVTETSFNANWDTVVGAASGYLLDVSTLPTFGTSAPNIVTETFDSGLTADFYTGSLVLSTGTWNVTKVARSTTGVHSGTYSAELQNSGNSALISPSFDNGISSLSFWVSSSNSGDLQVNYSIDGGKSWIATTYSPYKALETGVIQKTVTVNTTVPTIVQFKRLKDIIHIDDVVINTYNFTPSLVTDYDAKLISGQPSTTSQVTGLTRDTQYYYRLRAKNGTAVSANSNPISVKTLLNEITTYNGTNWDNDEPNVNVKAVINGDFTTTTPLVSKSLTINTGKTLTIAPNTSFTTGDFANNGSLIVASDGNFVQTVGSTNSGSGIFKVDRIANMKRLDYTYWGSPVSGQNLFTFSPKTVLSRFLTYNESNDEFASVTSPKDTPFAAGKGYAIRADNTYRPWTDAASAEYTDFNGTFTGAPNNGDITYPLEKKREGFNLVGNPYSSNIDFDALVAIGAVEGTAYFWTNVNVNEQGTTYVADNYATYVVLSGGTAAANGIKKPTRYIKVGQGFIVQALAAVPLTFTNSMRNDGTGESKFINKGTSNDAIDRFWLKLTTPAQNFNTILIAYPKGATNGFESSADAQQFGESSDAFYSVLNDYKLNIQGRQFPLLTSDIVPLGMKGFETGNYKIAIVEKEGIFADGQNIYLKDKQTNTVTNLSKGDYTFTANEGLTDGRFEIVYQSDLVLGTTNINKDQLVVYRSGSEFVVKSLNKNISTIEVYDASGRLVLQLNPNKTEIRIDVASMVNGIYVLKINRNGEVTTKKITK</sequence>
<accession>A0A7M2YAA9</accession>
<evidence type="ECO:0000313" key="6">
    <source>
        <dbReference type="Proteomes" id="UP000594195"/>
    </source>
</evidence>
<name>A0A7M2YAA9_9FLAO</name>
<protein>
    <submittedName>
        <fullName evidence="5">T9SS type A sorting domain-containing protein</fullName>
    </submittedName>
</protein>
<dbReference type="Pfam" id="PF05345">
    <property type="entry name" value="He_PIG"/>
    <property type="match status" value="1"/>
</dbReference>
<dbReference type="Pfam" id="PF18962">
    <property type="entry name" value="Por_Secre_tail"/>
    <property type="match status" value="1"/>
</dbReference>
<dbReference type="RefSeq" id="WP_193810739.1">
    <property type="nucleotide sequence ID" value="NZ_CP040442.1"/>
</dbReference>
<dbReference type="Pfam" id="PF18657">
    <property type="entry name" value="YDG"/>
    <property type="match status" value="2"/>
</dbReference>
<feature type="chain" id="PRO_5032631354" evidence="2">
    <location>
        <begin position="27"/>
        <end position="1317"/>
    </location>
</feature>
<dbReference type="InterPro" id="IPR041248">
    <property type="entry name" value="YDG"/>
</dbReference>
<feature type="signal peptide" evidence="2">
    <location>
        <begin position="1"/>
        <end position="26"/>
    </location>
</feature>
<dbReference type="NCBIfam" id="TIGR04183">
    <property type="entry name" value="Por_Secre_tail"/>
    <property type="match status" value="1"/>
</dbReference>
<dbReference type="Gene3D" id="2.60.40.10">
    <property type="entry name" value="Immunoglobulins"/>
    <property type="match status" value="2"/>
</dbReference>
<dbReference type="SUPFAM" id="SSF49373">
    <property type="entry name" value="Invasin/intimin cell-adhesion fragments"/>
    <property type="match status" value="1"/>
</dbReference>
<dbReference type="InterPro" id="IPR036116">
    <property type="entry name" value="FN3_sf"/>
</dbReference>
<dbReference type="InterPro" id="IPR026444">
    <property type="entry name" value="Secre_tail"/>
</dbReference>
<gene>
    <name evidence="5" type="ORF">Q73A0000_09415</name>
</gene>
<dbReference type="EMBL" id="CP040442">
    <property type="protein sequence ID" value="QOW10575.1"/>
    <property type="molecule type" value="Genomic_DNA"/>
</dbReference>
<reference evidence="5 6" key="1">
    <citation type="submission" date="2019-05" db="EMBL/GenBank/DDBJ databases">
        <title>Chryseobacterium sp. isolated from King George Island, maritime Antarctica.</title>
        <authorList>
            <person name="Peng X."/>
        </authorList>
    </citation>
    <scope>NUCLEOTIDE SEQUENCE [LARGE SCALE GENOMIC DNA]</scope>
    <source>
        <strain evidence="5 6">7-3A</strain>
    </source>
</reference>
<evidence type="ECO:0000259" key="4">
    <source>
        <dbReference type="Pfam" id="PF18962"/>
    </source>
</evidence>
<evidence type="ECO:0000256" key="1">
    <source>
        <dbReference type="ARBA" id="ARBA00022729"/>
    </source>
</evidence>
<dbReference type="KEGG" id="kfa:Q73A0000_09415"/>
<feature type="domain" description="Secretion system C-terminal sorting" evidence="4">
    <location>
        <begin position="1260"/>
        <end position="1315"/>
    </location>
</feature>